<name>A0A0F3NMQ3_9RICK</name>
<proteinExistence type="predicted"/>
<gene>
    <name evidence="2" type="ORF">NLO413_0718</name>
</gene>
<evidence type="ECO:0000313" key="2">
    <source>
        <dbReference type="EMBL" id="KJV69330.1"/>
    </source>
</evidence>
<keyword evidence="3" id="KW-1185">Reference proteome</keyword>
<protein>
    <submittedName>
        <fullName evidence="2">Uncharacterized protein</fullName>
    </submittedName>
</protein>
<evidence type="ECO:0000256" key="1">
    <source>
        <dbReference type="SAM" id="Phobius"/>
    </source>
</evidence>
<dbReference type="STRING" id="1359163.NLO413_0718"/>
<accession>A0A0F3NMQ3</accession>
<dbReference type="Proteomes" id="UP000033562">
    <property type="component" value="Unassembled WGS sequence"/>
</dbReference>
<organism evidence="2 3">
    <name type="scientific">Candidatus Neoehrlichia procyonis str. RAC413</name>
    <dbReference type="NCBI Taxonomy" id="1359163"/>
    <lineage>
        <taxon>Bacteria</taxon>
        <taxon>Pseudomonadati</taxon>
        <taxon>Pseudomonadota</taxon>
        <taxon>Alphaproteobacteria</taxon>
        <taxon>Rickettsiales</taxon>
        <taxon>Anaplasmataceae</taxon>
        <taxon>Candidatus Neoehrlichia</taxon>
    </lineage>
</organism>
<dbReference type="EMBL" id="LANX01000001">
    <property type="protein sequence ID" value="KJV69330.1"/>
    <property type="molecule type" value="Genomic_DNA"/>
</dbReference>
<feature type="transmembrane region" description="Helical" evidence="1">
    <location>
        <begin position="20"/>
        <end position="40"/>
    </location>
</feature>
<comment type="caution">
    <text evidence="2">The sequence shown here is derived from an EMBL/GenBank/DDBJ whole genome shotgun (WGS) entry which is preliminary data.</text>
</comment>
<evidence type="ECO:0000313" key="3">
    <source>
        <dbReference type="Proteomes" id="UP000033562"/>
    </source>
</evidence>
<keyword evidence="1" id="KW-0472">Membrane</keyword>
<keyword evidence="1" id="KW-0812">Transmembrane</keyword>
<reference evidence="2 3" key="1">
    <citation type="submission" date="2015-02" db="EMBL/GenBank/DDBJ databases">
        <title>Genome Sequencing of Rickettsiales.</title>
        <authorList>
            <person name="Daugherty S.C."/>
            <person name="Su Q."/>
            <person name="Abolude K."/>
            <person name="Beier-Sexton M."/>
            <person name="Carlyon J.A."/>
            <person name="Carter R."/>
            <person name="Day N.P."/>
            <person name="Dumler S.J."/>
            <person name="Dyachenko V."/>
            <person name="Godinez A."/>
            <person name="Kurtti T.J."/>
            <person name="Lichay M."/>
            <person name="Mullins K.E."/>
            <person name="Ott S."/>
            <person name="Pappas-Brown V."/>
            <person name="Paris D.H."/>
            <person name="Patel P."/>
            <person name="Richards A.L."/>
            <person name="Sadzewicz L."/>
            <person name="Sears K."/>
            <person name="Seidman D."/>
            <person name="Sengamalay N."/>
            <person name="Stenos J."/>
            <person name="Tallon L.J."/>
            <person name="Vincent G."/>
            <person name="Fraser C.M."/>
            <person name="Munderloh U."/>
            <person name="Dunning-Hotopp J.C."/>
        </authorList>
    </citation>
    <scope>NUCLEOTIDE SEQUENCE [LARGE SCALE GENOMIC DNA]</scope>
    <source>
        <strain evidence="2 3">RAC413</strain>
    </source>
</reference>
<keyword evidence="1" id="KW-1133">Transmembrane helix</keyword>
<dbReference type="AlphaFoldDB" id="A0A0F3NMQ3"/>
<sequence>MQGVNVRDLQKRQQKIKNYFLLFLLLLMMIMLFCTSIIRVKI</sequence>